<feature type="domain" description="Peptidase S54 rhomboid" evidence="7">
    <location>
        <begin position="65"/>
        <end position="209"/>
    </location>
</feature>
<dbReference type="InterPro" id="IPR035952">
    <property type="entry name" value="Rhomboid-like_sf"/>
</dbReference>
<keyword evidence="9" id="KW-0645">Protease</keyword>
<feature type="transmembrane region" description="Helical" evidence="6">
    <location>
        <begin position="162"/>
        <end position="180"/>
    </location>
</feature>
<evidence type="ECO:0000259" key="8">
    <source>
        <dbReference type="Pfam" id="PF20216"/>
    </source>
</evidence>
<organism evidence="9 10">
    <name type="scientific">Salinimicrobium marinum</name>
    <dbReference type="NCBI Taxonomy" id="680283"/>
    <lineage>
        <taxon>Bacteria</taxon>
        <taxon>Pseudomonadati</taxon>
        <taxon>Bacteroidota</taxon>
        <taxon>Flavobacteriia</taxon>
        <taxon>Flavobacteriales</taxon>
        <taxon>Flavobacteriaceae</taxon>
        <taxon>Salinimicrobium</taxon>
    </lineage>
</organism>
<proteinExistence type="predicted"/>
<dbReference type="Pfam" id="PF20216">
    <property type="entry name" value="DUF6576"/>
    <property type="match status" value="1"/>
</dbReference>
<dbReference type="GO" id="GO:0004252">
    <property type="term" value="F:serine-type endopeptidase activity"/>
    <property type="evidence" value="ECO:0007669"/>
    <property type="project" value="InterPro"/>
</dbReference>
<dbReference type="EMBL" id="BMXB01000012">
    <property type="protein sequence ID" value="GHA44211.1"/>
    <property type="molecule type" value="Genomic_DNA"/>
</dbReference>
<dbReference type="Gene3D" id="1.20.1540.10">
    <property type="entry name" value="Rhomboid-like"/>
    <property type="match status" value="1"/>
</dbReference>
<evidence type="ECO:0000256" key="1">
    <source>
        <dbReference type="ARBA" id="ARBA00004141"/>
    </source>
</evidence>
<feature type="compositionally biased region" description="Polar residues" evidence="5">
    <location>
        <begin position="258"/>
        <end position="267"/>
    </location>
</feature>
<keyword evidence="9" id="KW-0378">Hydrolase</keyword>
<evidence type="ECO:0000256" key="6">
    <source>
        <dbReference type="SAM" id="Phobius"/>
    </source>
</evidence>
<dbReference type="GO" id="GO:0016020">
    <property type="term" value="C:membrane"/>
    <property type="evidence" value="ECO:0007669"/>
    <property type="project" value="UniProtKB-SubCell"/>
</dbReference>
<keyword evidence="4 6" id="KW-0472">Membrane</keyword>
<dbReference type="AlphaFoldDB" id="A0A918SHK9"/>
<dbReference type="InterPro" id="IPR046483">
    <property type="entry name" value="DUF6576"/>
</dbReference>
<evidence type="ECO:0000313" key="9">
    <source>
        <dbReference type="EMBL" id="GHA44211.1"/>
    </source>
</evidence>
<feature type="transmembrane region" description="Helical" evidence="6">
    <location>
        <begin position="135"/>
        <end position="155"/>
    </location>
</feature>
<dbReference type="PANTHER" id="PTHR43066">
    <property type="entry name" value="RHOMBOID-RELATED PROTEIN"/>
    <property type="match status" value="1"/>
</dbReference>
<feature type="transmembrane region" description="Helical" evidence="6">
    <location>
        <begin position="21"/>
        <end position="43"/>
    </location>
</feature>
<dbReference type="SUPFAM" id="SSF144091">
    <property type="entry name" value="Rhomboid-like"/>
    <property type="match status" value="1"/>
</dbReference>
<keyword evidence="10" id="KW-1185">Reference proteome</keyword>
<dbReference type="InterPro" id="IPR022764">
    <property type="entry name" value="Peptidase_S54_rhomboid_dom"/>
</dbReference>
<gene>
    <name evidence="9" type="ORF">GCM10007103_26790</name>
</gene>
<dbReference type="RefSeq" id="WP_189605280.1">
    <property type="nucleotide sequence ID" value="NZ_BMXB01000012.1"/>
</dbReference>
<feature type="compositionally biased region" description="Basic residues" evidence="5">
    <location>
        <begin position="243"/>
        <end position="257"/>
    </location>
</feature>
<keyword evidence="2 6" id="KW-0812">Transmembrane</keyword>
<evidence type="ECO:0000313" key="10">
    <source>
        <dbReference type="Proteomes" id="UP000610456"/>
    </source>
</evidence>
<dbReference type="Pfam" id="PF01694">
    <property type="entry name" value="Rhomboid"/>
    <property type="match status" value="1"/>
</dbReference>
<feature type="domain" description="DUF6576" evidence="8">
    <location>
        <begin position="269"/>
        <end position="301"/>
    </location>
</feature>
<reference evidence="9" key="2">
    <citation type="submission" date="2020-09" db="EMBL/GenBank/DDBJ databases">
        <authorList>
            <person name="Sun Q."/>
            <person name="Kim S."/>
        </authorList>
    </citation>
    <scope>NUCLEOTIDE SEQUENCE</scope>
    <source>
        <strain evidence="9">KCTC 12719</strain>
    </source>
</reference>
<reference evidence="9" key="1">
    <citation type="journal article" date="2014" name="Int. J. Syst. Evol. Microbiol.">
        <title>Complete genome sequence of Corynebacterium casei LMG S-19264T (=DSM 44701T), isolated from a smear-ripened cheese.</title>
        <authorList>
            <consortium name="US DOE Joint Genome Institute (JGI-PGF)"/>
            <person name="Walter F."/>
            <person name="Albersmeier A."/>
            <person name="Kalinowski J."/>
            <person name="Ruckert C."/>
        </authorList>
    </citation>
    <scope>NUCLEOTIDE SEQUENCE</scope>
    <source>
        <strain evidence="9">KCTC 12719</strain>
    </source>
</reference>
<feature type="region of interest" description="Disordered" evidence="5">
    <location>
        <begin position="235"/>
        <end position="275"/>
    </location>
</feature>
<comment type="caution">
    <text evidence="9">The sequence shown here is derived from an EMBL/GenBank/DDBJ whole genome shotgun (WGS) entry which is preliminary data.</text>
</comment>
<evidence type="ECO:0000256" key="5">
    <source>
        <dbReference type="SAM" id="MobiDB-lite"/>
    </source>
</evidence>
<dbReference type="GO" id="GO:0006508">
    <property type="term" value="P:proteolysis"/>
    <property type="evidence" value="ECO:0007669"/>
    <property type="project" value="UniProtKB-KW"/>
</dbReference>
<comment type="subcellular location">
    <subcellularLocation>
        <location evidence="1">Membrane</location>
        <topology evidence="1">Multi-pass membrane protein</topology>
    </subcellularLocation>
</comment>
<accession>A0A918SHK9</accession>
<feature type="transmembrane region" description="Helical" evidence="6">
    <location>
        <begin position="107"/>
        <end position="129"/>
    </location>
</feature>
<evidence type="ECO:0000256" key="3">
    <source>
        <dbReference type="ARBA" id="ARBA00022989"/>
    </source>
</evidence>
<protein>
    <submittedName>
        <fullName evidence="9">Rhomboid family intramembrane serine protease</fullName>
    </submittedName>
</protein>
<dbReference type="PANTHER" id="PTHR43066:SF11">
    <property type="entry name" value="PEPTIDASE S54 RHOMBOID DOMAIN-CONTAINING PROTEIN"/>
    <property type="match status" value="1"/>
</dbReference>
<sequence length="308" mass="34751">MRMSNSLRYKLNTATVSEKLIAVNVAVFLLFFLFRTLAFLFQFPGDFLLEWFVFPKELGEFLLKPWSIITYAFLHSGIWHILSNMLILYFSGIYFLNYFSGKKLLNFYFLGAIFGALVYMLSYNLFPAFSGLGRSYLLGASAAVMSVLVGIATHIPHMKIRLLLIGSIKFWWIAAFLVVLDIIQIPISNPGGHLAHLGGAAFGYVYARQLGKGNDFASGFEKILNWFGSLFNFSSSSSTTSGRSRRSNLKTVHRKKNTSAGTSYTSTRRNKKEEQEKIDAILDKISKSGYDSLSKQEKDYLFNAGKDN</sequence>
<keyword evidence="3 6" id="KW-1133">Transmembrane helix</keyword>
<name>A0A918SHK9_9FLAO</name>
<evidence type="ECO:0000256" key="4">
    <source>
        <dbReference type="ARBA" id="ARBA00023136"/>
    </source>
</evidence>
<evidence type="ECO:0000259" key="7">
    <source>
        <dbReference type="Pfam" id="PF01694"/>
    </source>
</evidence>
<evidence type="ECO:0000256" key="2">
    <source>
        <dbReference type="ARBA" id="ARBA00022692"/>
    </source>
</evidence>
<dbReference type="Proteomes" id="UP000610456">
    <property type="component" value="Unassembled WGS sequence"/>
</dbReference>
<feature type="transmembrane region" description="Helical" evidence="6">
    <location>
        <begin position="68"/>
        <end position="95"/>
    </location>
</feature>